<dbReference type="eggNOG" id="KOG4295">
    <property type="taxonomic scope" value="Eukaryota"/>
</dbReference>
<evidence type="ECO:0000313" key="9">
    <source>
        <dbReference type="Proteomes" id="UP000095282"/>
    </source>
</evidence>
<dbReference type="SMART" id="SM00389">
    <property type="entry name" value="HOX"/>
    <property type="match status" value="1"/>
</dbReference>
<evidence type="ECO:0000256" key="3">
    <source>
        <dbReference type="ARBA" id="ARBA00023155"/>
    </source>
</evidence>
<dbReference type="PRINTS" id="PR00024">
    <property type="entry name" value="HOMEOBOX"/>
</dbReference>
<evidence type="ECO:0000256" key="7">
    <source>
        <dbReference type="SAM" id="MobiDB-lite"/>
    </source>
</evidence>
<sequence>MSQQTPNIKPPPKRSNRPTKRTTFTSEQVTLLELEFAKNEYICKDRRGELAQVIDLTECQVKTWFQNRRTKKRRTRNSISADQFSCGGNTDADGVCFSPGDQGCKKGTDCVMGGTVGFCCNKAIQDEWNKEHTPQCLKGKIVQFKQWFGMTPLIGRNCSHKFCPSGSTCVQKKWTAHCCE</sequence>
<feature type="DNA-binding region" description="Homeobox" evidence="5">
    <location>
        <begin position="17"/>
        <end position="76"/>
    </location>
</feature>
<dbReference type="SUPFAM" id="SSF46689">
    <property type="entry name" value="Homeodomain-like"/>
    <property type="match status" value="1"/>
</dbReference>
<evidence type="ECO:0000256" key="5">
    <source>
        <dbReference type="PROSITE-ProRule" id="PRU00108"/>
    </source>
</evidence>
<keyword evidence="3 5" id="KW-0371">Homeobox</keyword>
<dbReference type="GO" id="GO:0005634">
    <property type="term" value="C:nucleus"/>
    <property type="evidence" value="ECO:0007669"/>
    <property type="project" value="UniProtKB-SubCell"/>
</dbReference>
<dbReference type="CDD" id="cd00086">
    <property type="entry name" value="homeodomain"/>
    <property type="match status" value="1"/>
</dbReference>
<dbReference type="InterPro" id="IPR020479">
    <property type="entry name" value="HD_metazoa"/>
</dbReference>
<feature type="domain" description="Homeobox" evidence="8">
    <location>
        <begin position="15"/>
        <end position="75"/>
    </location>
</feature>
<dbReference type="PANTHER" id="PTHR24333">
    <property type="entry name" value="HOMEO BOX HB9 LIKE A-RELATED"/>
    <property type="match status" value="1"/>
</dbReference>
<keyword evidence="2 5" id="KW-0238">DNA-binding</keyword>
<dbReference type="eggNOG" id="KOG0489">
    <property type="taxonomic scope" value="Eukaryota"/>
</dbReference>
<evidence type="ECO:0000256" key="6">
    <source>
        <dbReference type="RuleBase" id="RU000682"/>
    </source>
</evidence>
<proteinExistence type="predicted"/>
<reference evidence="10" key="1">
    <citation type="submission" date="2016-11" db="UniProtKB">
        <authorList>
            <consortium name="WormBaseParasite"/>
        </authorList>
    </citation>
    <scope>IDENTIFICATION</scope>
</reference>
<evidence type="ECO:0000256" key="1">
    <source>
        <dbReference type="ARBA" id="ARBA00004123"/>
    </source>
</evidence>
<keyword evidence="9" id="KW-1185">Reference proteome</keyword>
<dbReference type="InterPro" id="IPR001356">
    <property type="entry name" value="HD"/>
</dbReference>
<feature type="compositionally biased region" description="Basic residues" evidence="7">
    <location>
        <begin position="11"/>
        <end position="20"/>
    </location>
</feature>
<name>A0A1I7UQ28_9PELO</name>
<dbReference type="Proteomes" id="UP000095282">
    <property type="component" value="Unplaced"/>
</dbReference>
<comment type="subcellular location">
    <subcellularLocation>
        <location evidence="1 5 6">Nucleus</location>
    </subcellularLocation>
</comment>
<dbReference type="Pfam" id="PF00046">
    <property type="entry name" value="Homeodomain"/>
    <property type="match status" value="1"/>
</dbReference>
<dbReference type="WBParaSite" id="Csp11.Scaffold630.g18211.t1">
    <property type="protein sequence ID" value="Csp11.Scaffold630.g18211.t1"/>
    <property type="gene ID" value="Csp11.Scaffold630.g18211"/>
</dbReference>
<feature type="region of interest" description="Disordered" evidence="7">
    <location>
        <begin position="1"/>
        <end position="24"/>
    </location>
</feature>
<evidence type="ECO:0000256" key="2">
    <source>
        <dbReference type="ARBA" id="ARBA00023125"/>
    </source>
</evidence>
<evidence type="ECO:0000313" key="10">
    <source>
        <dbReference type="WBParaSite" id="Csp11.Scaffold630.g18211.t1"/>
    </source>
</evidence>
<protein>
    <submittedName>
        <fullName evidence="10">Homeobox domain-containing protein</fullName>
    </submittedName>
</protein>
<evidence type="ECO:0000259" key="8">
    <source>
        <dbReference type="PROSITE" id="PS50071"/>
    </source>
</evidence>
<dbReference type="Gene3D" id="1.10.10.60">
    <property type="entry name" value="Homeodomain-like"/>
    <property type="match status" value="1"/>
</dbReference>
<keyword evidence="4 5" id="KW-0539">Nucleus</keyword>
<dbReference type="PROSITE" id="PS00027">
    <property type="entry name" value="HOMEOBOX_1"/>
    <property type="match status" value="1"/>
</dbReference>
<accession>A0A1I7UQ28</accession>
<dbReference type="AlphaFoldDB" id="A0A1I7UQ28"/>
<dbReference type="PROSITE" id="PS50071">
    <property type="entry name" value="HOMEOBOX_2"/>
    <property type="match status" value="1"/>
</dbReference>
<dbReference type="PANTHER" id="PTHR24333:SF5">
    <property type="entry name" value="VENT HOMEOBOX"/>
    <property type="match status" value="1"/>
</dbReference>
<evidence type="ECO:0000256" key="4">
    <source>
        <dbReference type="ARBA" id="ARBA00023242"/>
    </source>
</evidence>
<dbReference type="GO" id="GO:0000981">
    <property type="term" value="F:DNA-binding transcription factor activity, RNA polymerase II-specific"/>
    <property type="evidence" value="ECO:0007669"/>
    <property type="project" value="InterPro"/>
</dbReference>
<dbReference type="FunFam" id="1.10.10.60:FF:000725">
    <property type="entry name" value="C. Elegans Homeobox"/>
    <property type="match status" value="1"/>
</dbReference>
<dbReference type="InterPro" id="IPR009057">
    <property type="entry name" value="Homeodomain-like_sf"/>
</dbReference>
<dbReference type="STRING" id="1561998.A0A1I7UQ28"/>
<dbReference type="InterPro" id="IPR017970">
    <property type="entry name" value="Homeobox_CS"/>
</dbReference>
<dbReference type="InterPro" id="IPR050848">
    <property type="entry name" value="Homeobox_TF"/>
</dbReference>
<organism evidence="9 10">
    <name type="scientific">Caenorhabditis tropicalis</name>
    <dbReference type="NCBI Taxonomy" id="1561998"/>
    <lineage>
        <taxon>Eukaryota</taxon>
        <taxon>Metazoa</taxon>
        <taxon>Ecdysozoa</taxon>
        <taxon>Nematoda</taxon>
        <taxon>Chromadorea</taxon>
        <taxon>Rhabditida</taxon>
        <taxon>Rhabditina</taxon>
        <taxon>Rhabditomorpha</taxon>
        <taxon>Rhabditoidea</taxon>
        <taxon>Rhabditidae</taxon>
        <taxon>Peloderinae</taxon>
        <taxon>Caenorhabditis</taxon>
    </lineage>
</organism>
<dbReference type="GO" id="GO:0003677">
    <property type="term" value="F:DNA binding"/>
    <property type="evidence" value="ECO:0007669"/>
    <property type="project" value="UniProtKB-UniRule"/>
</dbReference>